<evidence type="ECO:0000259" key="5">
    <source>
        <dbReference type="SMART" id="SM00478"/>
    </source>
</evidence>
<evidence type="ECO:0000313" key="7">
    <source>
        <dbReference type="Proteomes" id="UP000051820"/>
    </source>
</evidence>
<keyword evidence="6" id="KW-0540">Nuclease</keyword>
<evidence type="ECO:0000256" key="2">
    <source>
        <dbReference type="ARBA" id="ARBA00022723"/>
    </source>
</evidence>
<dbReference type="STRING" id="1423807.FD16_GL000369"/>
<dbReference type="PANTHER" id="PTHR10359:SF19">
    <property type="entry name" value="DNA REPAIR GLYCOSYLASE MJ1434-RELATED"/>
    <property type="match status" value="1"/>
</dbReference>
<dbReference type="eggNOG" id="COG2231">
    <property type="taxonomic scope" value="Bacteria"/>
</dbReference>
<reference evidence="6 7" key="1">
    <citation type="journal article" date="2015" name="Genome Announc.">
        <title>Expanding the biotechnology potential of lactobacilli through comparative genomics of 213 strains and associated genera.</title>
        <authorList>
            <person name="Sun Z."/>
            <person name="Harris H.M."/>
            <person name="McCann A."/>
            <person name="Guo C."/>
            <person name="Argimon S."/>
            <person name="Zhang W."/>
            <person name="Yang X."/>
            <person name="Jeffery I.B."/>
            <person name="Cooney J.C."/>
            <person name="Kagawa T.F."/>
            <person name="Liu W."/>
            <person name="Song Y."/>
            <person name="Salvetti E."/>
            <person name="Wrobel A."/>
            <person name="Rasinkangas P."/>
            <person name="Parkhill J."/>
            <person name="Rea M.C."/>
            <person name="O'Sullivan O."/>
            <person name="Ritari J."/>
            <person name="Douillard F.P."/>
            <person name="Paul Ross R."/>
            <person name="Yang R."/>
            <person name="Briner A.E."/>
            <person name="Felis G.E."/>
            <person name="de Vos W.M."/>
            <person name="Barrangou R."/>
            <person name="Klaenhammer T.R."/>
            <person name="Caufield P.W."/>
            <person name="Cui Y."/>
            <person name="Zhang H."/>
            <person name="O'Toole P.W."/>
        </authorList>
    </citation>
    <scope>NUCLEOTIDE SEQUENCE [LARGE SCALE GENOMIC DNA]</scope>
    <source>
        <strain evidence="6 7">DSM 5007</strain>
    </source>
</reference>
<protein>
    <submittedName>
        <fullName evidence="6">Endonuclease</fullName>
    </submittedName>
</protein>
<sequence>MKQTDKRKLAVLTALMNHYGTQRWWEHDNPIEDWVSMILVQQTTGINAEKAVANLQPYLTPQQLIEMPMDQLQELIRPAGFYRQKSQYIKELMNWFMARGGDFKVFENISTSDLRRELLDIKGVGEETADDMLLYIFHRPVFIADTYARRLFNRLGFGPYKTYHQMQLDFADIIPGHDDQVCREWHAVIDEHGKAFRRNEQMDESWIK</sequence>
<proteinExistence type="predicted"/>
<feature type="domain" description="HhH-GPD" evidence="5">
    <location>
        <begin position="39"/>
        <end position="195"/>
    </location>
</feature>
<evidence type="ECO:0000256" key="1">
    <source>
        <dbReference type="ARBA" id="ARBA00022485"/>
    </source>
</evidence>
<dbReference type="PATRIC" id="fig|1423807.3.peg.374"/>
<keyword evidence="6" id="KW-0255">Endonuclease</keyword>
<dbReference type="PANTHER" id="PTHR10359">
    <property type="entry name" value="A/G-SPECIFIC ADENINE GLYCOSYLASE/ENDONUCLEASE III"/>
    <property type="match status" value="1"/>
</dbReference>
<dbReference type="GO" id="GO:0051539">
    <property type="term" value="F:4 iron, 4 sulfur cluster binding"/>
    <property type="evidence" value="ECO:0007669"/>
    <property type="project" value="UniProtKB-KW"/>
</dbReference>
<dbReference type="InterPro" id="IPR023170">
    <property type="entry name" value="HhH_base_excis_C"/>
</dbReference>
<dbReference type="InterPro" id="IPR011257">
    <property type="entry name" value="DNA_glycosylase"/>
</dbReference>
<dbReference type="RefSeq" id="WP_010621165.1">
    <property type="nucleotide sequence ID" value="NZ_AZGF01000012.1"/>
</dbReference>
<keyword evidence="7" id="KW-1185">Reference proteome</keyword>
<keyword evidence="1" id="KW-0004">4Fe-4S</keyword>
<dbReference type="SUPFAM" id="SSF48150">
    <property type="entry name" value="DNA-glycosylase"/>
    <property type="match status" value="1"/>
</dbReference>
<organism evidence="6 7">
    <name type="scientific">Paucilactobacillus suebicus DSM 5007 = KCTC 3549</name>
    <dbReference type="NCBI Taxonomy" id="1423807"/>
    <lineage>
        <taxon>Bacteria</taxon>
        <taxon>Bacillati</taxon>
        <taxon>Bacillota</taxon>
        <taxon>Bacilli</taxon>
        <taxon>Lactobacillales</taxon>
        <taxon>Lactobacillaceae</taxon>
        <taxon>Paucilactobacillus</taxon>
    </lineage>
</organism>
<dbReference type="Proteomes" id="UP000051820">
    <property type="component" value="Unassembled WGS sequence"/>
</dbReference>
<keyword evidence="3" id="KW-0408">Iron</keyword>
<keyword evidence="2" id="KW-0479">Metal-binding</keyword>
<dbReference type="GO" id="GO:0046872">
    <property type="term" value="F:metal ion binding"/>
    <property type="evidence" value="ECO:0007669"/>
    <property type="project" value="UniProtKB-KW"/>
</dbReference>
<keyword evidence="4" id="KW-0411">Iron-sulfur</keyword>
<dbReference type="InterPro" id="IPR003265">
    <property type="entry name" value="HhH-GPD_domain"/>
</dbReference>
<dbReference type="Gene3D" id="1.10.1670.10">
    <property type="entry name" value="Helix-hairpin-Helix base-excision DNA repair enzymes (C-terminal)"/>
    <property type="match status" value="1"/>
</dbReference>
<keyword evidence="6" id="KW-0378">Hydrolase</keyword>
<dbReference type="GO" id="GO:0004519">
    <property type="term" value="F:endonuclease activity"/>
    <property type="evidence" value="ECO:0007669"/>
    <property type="project" value="UniProtKB-KW"/>
</dbReference>
<comment type="caution">
    <text evidence="6">The sequence shown here is derived from an EMBL/GenBank/DDBJ whole genome shotgun (WGS) entry which is preliminary data.</text>
</comment>
<evidence type="ECO:0000256" key="4">
    <source>
        <dbReference type="ARBA" id="ARBA00023014"/>
    </source>
</evidence>
<name>A0A0R1W2D1_9LACO</name>
<dbReference type="GO" id="GO:0006284">
    <property type="term" value="P:base-excision repair"/>
    <property type="evidence" value="ECO:0007669"/>
    <property type="project" value="InterPro"/>
</dbReference>
<dbReference type="PIRSF" id="PIRSF001435">
    <property type="entry name" value="Nth"/>
    <property type="match status" value="1"/>
</dbReference>
<gene>
    <name evidence="6" type="ORF">FD16_GL000369</name>
</gene>
<dbReference type="CDD" id="cd00056">
    <property type="entry name" value="ENDO3c"/>
    <property type="match status" value="1"/>
</dbReference>
<dbReference type="EMBL" id="AZGF01000012">
    <property type="protein sequence ID" value="KRM12000.1"/>
    <property type="molecule type" value="Genomic_DNA"/>
</dbReference>
<accession>A0A0R1W2D1</accession>
<dbReference type="Gene3D" id="1.10.340.30">
    <property type="entry name" value="Hypothetical protein, domain 2"/>
    <property type="match status" value="1"/>
</dbReference>
<dbReference type="Pfam" id="PF00730">
    <property type="entry name" value="HhH-GPD"/>
    <property type="match status" value="1"/>
</dbReference>
<dbReference type="AlphaFoldDB" id="A0A0R1W2D1"/>
<evidence type="ECO:0000256" key="3">
    <source>
        <dbReference type="ARBA" id="ARBA00023004"/>
    </source>
</evidence>
<evidence type="ECO:0000313" key="6">
    <source>
        <dbReference type="EMBL" id="KRM12000.1"/>
    </source>
</evidence>
<dbReference type="SMART" id="SM00478">
    <property type="entry name" value="ENDO3c"/>
    <property type="match status" value="1"/>
</dbReference>